<evidence type="ECO:0000313" key="3">
    <source>
        <dbReference type="EMBL" id="KSW13107.1"/>
    </source>
</evidence>
<dbReference type="RefSeq" id="WP_060565885.1">
    <property type="nucleotide sequence ID" value="NZ_CP040006.1"/>
</dbReference>
<evidence type="ECO:0000256" key="1">
    <source>
        <dbReference type="SAM" id="SignalP"/>
    </source>
</evidence>
<keyword evidence="1" id="KW-0732">Signal</keyword>
<dbReference type="InterPro" id="IPR026004">
    <property type="entry name" value="Septum_form"/>
</dbReference>
<dbReference type="Proteomes" id="UP000054686">
    <property type="component" value="Unassembled WGS sequence"/>
</dbReference>
<evidence type="ECO:0000313" key="4">
    <source>
        <dbReference type="Proteomes" id="UP000054686"/>
    </source>
</evidence>
<accession>A0A0V8RYK3</accession>
<organism evidence="3 4">
    <name type="scientific">Schaalia odontolytica</name>
    <dbReference type="NCBI Taxonomy" id="1660"/>
    <lineage>
        <taxon>Bacteria</taxon>
        <taxon>Bacillati</taxon>
        <taxon>Actinomycetota</taxon>
        <taxon>Actinomycetes</taxon>
        <taxon>Actinomycetales</taxon>
        <taxon>Actinomycetaceae</taxon>
        <taxon>Schaalia</taxon>
    </lineage>
</organism>
<protein>
    <submittedName>
        <fullName evidence="3">Septum formation protein</fullName>
    </submittedName>
</protein>
<dbReference type="EMBL" id="LLVT01000001">
    <property type="protein sequence ID" value="KSW13107.1"/>
    <property type="molecule type" value="Genomic_DNA"/>
</dbReference>
<proteinExistence type="predicted"/>
<reference evidence="3 4" key="1">
    <citation type="submission" date="2015-10" db="EMBL/GenBank/DDBJ databases">
        <title>Draft Genome of Actinomyces odontolyticus subsp. actinosynbacter strain XH001.</title>
        <authorList>
            <person name="Mclean J.S."/>
            <person name="He X."/>
        </authorList>
    </citation>
    <scope>NUCLEOTIDE SEQUENCE [LARGE SCALE GENOMIC DNA]</scope>
    <source>
        <strain evidence="3 4">XH001</strain>
    </source>
</reference>
<comment type="caution">
    <text evidence="3">The sequence shown here is derived from an EMBL/GenBank/DDBJ whole genome shotgun (WGS) entry which is preliminary data.</text>
</comment>
<dbReference type="AlphaFoldDB" id="A0A0V8RYK3"/>
<evidence type="ECO:0000259" key="2">
    <source>
        <dbReference type="Pfam" id="PF13845"/>
    </source>
</evidence>
<gene>
    <name evidence="3" type="ORF">APY09_01720</name>
</gene>
<feature type="signal peptide" evidence="1">
    <location>
        <begin position="1"/>
        <end position="20"/>
    </location>
</feature>
<name>A0A0V8RYK3_9ACTO</name>
<feature type="chain" id="PRO_5039528195" evidence="1">
    <location>
        <begin position="21"/>
        <end position="145"/>
    </location>
</feature>
<dbReference type="OrthoDB" id="3628931at2"/>
<dbReference type="Pfam" id="PF13845">
    <property type="entry name" value="Septum_form"/>
    <property type="match status" value="1"/>
</dbReference>
<feature type="domain" description="Septum formation-related" evidence="2">
    <location>
        <begin position="20"/>
        <end position="126"/>
    </location>
</feature>
<sequence>MRGRLVVTAAVAVLAAAPLAACSDSSVMHMRVGQCILLPEDKSATTATTIDKTSCTREHDAEVFALASAPDGDFPGAEALNRQAETECISAFDAYVGSDYLTSSLDATWMIPTKDSWAQNDRSIVCLARPLDHSKLTSSVKESGL</sequence>